<dbReference type="PROSITE" id="PS50059">
    <property type="entry name" value="FKBP_PPIASE"/>
    <property type="match status" value="1"/>
</dbReference>
<dbReference type="EMBL" id="BQMJ01000002">
    <property type="protein sequence ID" value="GJQ08538.1"/>
    <property type="molecule type" value="Genomic_DNA"/>
</dbReference>
<dbReference type="Pfam" id="PF00254">
    <property type="entry name" value="FKBP_C"/>
    <property type="match status" value="1"/>
</dbReference>
<dbReference type="EC" id="5.2.1.8" evidence="2 5"/>
<evidence type="ECO:0000256" key="3">
    <source>
        <dbReference type="ARBA" id="ARBA00023110"/>
    </source>
</evidence>
<organism evidence="7 8">
    <name type="scientific">Galdieria partita</name>
    <dbReference type="NCBI Taxonomy" id="83374"/>
    <lineage>
        <taxon>Eukaryota</taxon>
        <taxon>Rhodophyta</taxon>
        <taxon>Bangiophyceae</taxon>
        <taxon>Galdieriales</taxon>
        <taxon>Galdieriaceae</taxon>
        <taxon>Galdieria</taxon>
    </lineage>
</organism>
<dbReference type="PANTHER" id="PTHR43811:SF19">
    <property type="entry name" value="39 KDA FK506-BINDING NUCLEAR PROTEIN"/>
    <property type="match status" value="1"/>
</dbReference>
<dbReference type="Gene3D" id="3.10.50.40">
    <property type="match status" value="1"/>
</dbReference>
<comment type="caution">
    <text evidence="7">The sequence shown here is derived from an EMBL/GenBank/DDBJ whole genome shotgun (WGS) entry which is preliminary data.</text>
</comment>
<keyword evidence="3 5" id="KW-0697">Rotamase</keyword>
<feature type="domain" description="PPIase FKBP-type" evidence="6">
    <location>
        <begin position="108"/>
        <end position="200"/>
    </location>
</feature>
<dbReference type="AlphaFoldDB" id="A0A9C7PPX6"/>
<evidence type="ECO:0000256" key="4">
    <source>
        <dbReference type="ARBA" id="ARBA00023235"/>
    </source>
</evidence>
<dbReference type="SUPFAM" id="SSF54534">
    <property type="entry name" value="FKBP-like"/>
    <property type="match status" value="1"/>
</dbReference>
<dbReference type="InterPro" id="IPR001179">
    <property type="entry name" value="PPIase_FKBP_dom"/>
</dbReference>
<gene>
    <name evidence="7" type="ORF">GpartN1_g329.t1</name>
</gene>
<keyword evidence="8" id="KW-1185">Reference proteome</keyword>
<name>A0A9C7PPX6_9RHOD</name>
<dbReference type="Proteomes" id="UP001061958">
    <property type="component" value="Unassembled WGS sequence"/>
</dbReference>
<comment type="catalytic activity">
    <reaction evidence="1 5">
        <text>[protein]-peptidylproline (omega=180) = [protein]-peptidylproline (omega=0)</text>
        <dbReference type="Rhea" id="RHEA:16237"/>
        <dbReference type="Rhea" id="RHEA-COMP:10747"/>
        <dbReference type="Rhea" id="RHEA-COMP:10748"/>
        <dbReference type="ChEBI" id="CHEBI:83833"/>
        <dbReference type="ChEBI" id="CHEBI:83834"/>
        <dbReference type="EC" id="5.2.1.8"/>
    </reaction>
</comment>
<dbReference type="OrthoDB" id="77911at2759"/>
<dbReference type="PANTHER" id="PTHR43811">
    <property type="entry name" value="FKBP-TYPE PEPTIDYL-PROLYL CIS-TRANS ISOMERASE FKPA"/>
    <property type="match status" value="1"/>
</dbReference>
<protein>
    <recommendedName>
        <fullName evidence="2 5">peptidylprolyl isomerase</fullName>
        <ecNumber evidence="2 5">5.2.1.8</ecNumber>
    </recommendedName>
</protein>
<dbReference type="InterPro" id="IPR046357">
    <property type="entry name" value="PPIase_dom_sf"/>
</dbReference>
<evidence type="ECO:0000259" key="6">
    <source>
        <dbReference type="PROSITE" id="PS50059"/>
    </source>
</evidence>
<evidence type="ECO:0000313" key="8">
    <source>
        <dbReference type="Proteomes" id="UP001061958"/>
    </source>
</evidence>
<accession>A0A9C7PPX6</accession>
<evidence type="ECO:0000256" key="5">
    <source>
        <dbReference type="PROSITE-ProRule" id="PRU00277"/>
    </source>
</evidence>
<evidence type="ECO:0000256" key="1">
    <source>
        <dbReference type="ARBA" id="ARBA00000971"/>
    </source>
</evidence>
<proteinExistence type="predicted"/>
<reference evidence="7" key="1">
    <citation type="journal article" date="2022" name="Proc. Natl. Acad. Sci. U.S.A.">
        <title>Life cycle and functional genomics of the unicellular red alga Galdieria for elucidating algal and plant evolution and industrial use.</title>
        <authorList>
            <person name="Hirooka S."/>
            <person name="Itabashi T."/>
            <person name="Ichinose T.M."/>
            <person name="Onuma R."/>
            <person name="Fujiwara T."/>
            <person name="Yamashita S."/>
            <person name="Jong L.W."/>
            <person name="Tomita R."/>
            <person name="Iwane A.H."/>
            <person name="Miyagishima S.Y."/>
        </authorList>
    </citation>
    <scope>NUCLEOTIDE SEQUENCE</scope>
    <source>
        <strain evidence="7">NBRC 102759</strain>
    </source>
</reference>
<keyword evidence="4 5" id="KW-0413">Isomerase</keyword>
<evidence type="ECO:0000313" key="7">
    <source>
        <dbReference type="EMBL" id="GJQ08538.1"/>
    </source>
</evidence>
<reference evidence="7" key="2">
    <citation type="submission" date="2022-01" db="EMBL/GenBank/DDBJ databases">
        <authorList>
            <person name="Hirooka S."/>
            <person name="Miyagishima S.Y."/>
        </authorList>
    </citation>
    <scope>NUCLEOTIDE SEQUENCE</scope>
    <source>
        <strain evidence="7">NBRC 102759</strain>
    </source>
</reference>
<dbReference type="GO" id="GO:0003755">
    <property type="term" value="F:peptidyl-prolyl cis-trans isomerase activity"/>
    <property type="evidence" value="ECO:0007669"/>
    <property type="project" value="UniProtKB-KW"/>
</dbReference>
<evidence type="ECO:0000256" key="2">
    <source>
        <dbReference type="ARBA" id="ARBA00013194"/>
    </source>
</evidence>
<sequence>MISTLFVANLNIELKQSSCPRCMNKAIIHYSIVKRSSFGKRDKSLSLFAVQSSWNRRVVLQTAVSLFALPLLNLRPLRSATNDEVVLPDGVRFWLVKRGSGKAHPALGDLVGIRFRAKYGDYVFDDIMHSEQPYYLRIGSNIVIQGVEEVLPFMNVGDCVHIVVPSGAAFGSKGRRASPGKRAIPPNATIEYDLELAELPGKEDMTP</sequence>